<organism evidence="2 3">
    <name type="scientific">Massilia agrisoli</name>
    <dbReference type="NCBI Taxonomy" id="2892444"/>
    <lineage>
        <taxon>Bacteria</taxon>
        <taxon>Pseudomonadati</taxon>
        <taxon>Pseudomonadota</taxon>
        <taxon>Betaproteobacteria</taxon>
        <taxon>Burkholderiales</taxon>
        <taxon>Oxalobacteraceae</taxon>
        <taxon>Telluria group</taxon>
        <taxon>Massilia</taxon>
    </lineage>
</organism>
<dbReference type="SUPFAM" id="SSF64307">
    <property type="entry name" value="SirA-like"/>
    <property type="match status" value="1"/>
</dbReference>
<accession>A0ABS8IP37</accession>
<dbReference type="RefSeq" id="WP_229431276.1">
    <property type="nucleotide sequence ID" value="NZ_JAJHPV010000009.1"/>
</dbReference>
<dbReference type="EMBL" id="JAJHPV010000009">
    <property type="protein sequence ID" value="MCC6070349.1"/>
    <property type="molecule type" value="Genomic_DNA"/>
</dbReference>
<dbReference type="Pfam" id="PF10006">
    <property type="entry name" value="DUF2249"/>
    <property type="match status" value="1"/>
</dbReference>
<protein>
    <submittedName>
        <fullName evidence="2">DUF2249 domain-containing protein</fullName>
    </submittedName>
</protein>
<feature type="domain" description="DUF2249" evidence="1">
    <location>
        <begin position="12"/>
        <end position="75"/>
    </location>
</feature>
<dbReference type="CDD" id="cd00291">
    <property type="entry name" value="SirA_YedF_YeeD"/>
    <property type="match status" value="1"/>
</dbReference>
<dbReference type="Proteomes" id="UP001198701">
    <property type="component" value="Unassembled WGS sequence"/>
</dbReference>
<dbReference type="Gene3D" id="3.30.110.40">
    <property type="entry name" value="TusA-like domain"/>
    <property type="match status" value="1"/>
</dbReference>
<sequence length="78" mass="9141">MPQPTDIPEIYLDLRGMFPPEPMERVLDALTMLAPGQQVRMLIDREPHPLYRILERNGYTFRCSEPEPGLYQVIIQEN</sequence>
<evidence type="ECO:0000313" key="3">
    <source>
        <dbReference type="Proteomes" id="UP001198701"/>
    </source>
</evidence>
<dbReference type="InterPro" id="IPR018720">
    <property type="entry name" value="DUF2249"/>
</dbReference>
<evidence type="ECO:0000313" key="2">
    <source>
        <dbReference type="EMBL" id="MCC6070349.1"/>
    </source>
</evidence>
<keyword evidence="3" id="KW-1185">Reference proteome</keyword>
<proteinExistence type="predicted"/>
<reference evidence="2 3" key="1">
    <citation type="submission" date="2021-11" db="EMBL/GenBank/DDBJ databases">
        <authorList>
            <person name="Huq M.A."/>
        </authorList>
    </citation>
    <scope>NUCLEOTIDE SEQUENCE [LARGE SCALE GENOMIC DNA]</scope>
    <source>
        <strain evidence="2 3">MAHUQ-52</strain>
    </source>
</reference>
<comment type="caution">
    <text evidence="2">The sequence shown here is derived from an EMBL/GenBank/DDBJ whole genome shotgun (WGS) entry which is preliminary data.</text>
</comment>
<gene>
    <name evidence="2" type="ORF">LMJ30_05160</name>
</gene>
<name>A0ABS8IP37_9BURK</name>
<dbReference type="InterPro" id="IPR036868">
    <property type="entry name" value="TusA-like_sf"/>
</dbReference>
<evidence type="ECO:0000259" key="1">
    <source>
        <dbReference type="Pfam" id="PF10006"/>
    </source>
</evidence>